<dbReference type="PANTHER" id="PTHR30413:SF8">
    <property type="entry name" value="TRANSPORT PERMEASE PROTEIN"/>
    <property type="match status" value="1"/>
</dbReference>
<dbReference type="RefSeq" id="WP_098482914.1">
    <property type="nucleotide sequence ID" value="NZ_PDJI01000004.1"/>
</dbReference>
<dbReference type="PANTHER" id="PTHR30413">
    <property type="entry name" value="INNER MEMBRANE TRANSPORT PERMEASE"/>
    <property type="match status" value="1"/>
</dbReference>
<name>A0A2A9EIH3_9MICO</name>
<evidence type="ECO:0000313" key="11">
    <source>
        <dbReference type="EMBL" id="PFG38688.1"/>
    </source>
</evidence>
<keyword evidence="5" id="KW-0997">Cell inner membrane</keyword>
<accession>A0A2A9EIH3</accession>
<feature type="transmembrane region" description="Helical" evidence="9">
    <location>
        <begin position="110"/>
        <end position="139"/>
    </location>
</feature>
<evidence type="ECO:0000259" key="10">
    <source>
        <dbReference type="PROSITE" id="PS51012"/>
    </source>
</evidence>
<evidence type="ECO:0000313" key="12">
    <source>
        <dbReference type="Proteomes" id="UP000222106"/>
    </source>
</evidence>
<comment type="caution">
    <text evidence="11">The sequence shown here is derived from an EMBL/GenBank/DDBJ whole genome shotgun (WGS) entry which is preliminary data.</text>
</comment>
<evidence type="ECO:0000256" key="3">
    <source>
        <dbReference type="ARBA" id="ARBA00022448"/>
    </source>
</evidence>
<dbReference type="GO" id="GO:0005886">
    <property type="term" value="C:plasma membrane"/>
    <property type="evidence" value="ECO:0007669"/>
    <property type="project" value="UniProtKB-SubCell"/>
</dbReference>
<proteinExistence type="inferred from homology"/>
<organism evidence="11 12">
    <name type="scientific">Georgenia soli</name>
    <dbReference type="NCBI Taxonomy" id="638953"/>
    <lineage>
        <taxon>Bacteria</taxon>
        <taxon>Bacillati</taxon>
        <taxon>Actinomycetota</taxon>
        <taxon>Actinomycetes</taxon>
        <taxon>Micrococcales</taxon>
        <taxon>Bogoriellaceae</taxon>
        <taxon>Georgenia</taxon>
    </lineage>
</organism>
<dbReference type="AlphaFoldDB" id="A0A2A9EIH3"/>
<feature type="transmembrane region" description="Helical" evidence="9">
    <location>
        <begin position="145"/>
        <end position="167"/>
    </location>
</feature>
<dbReference type="InterPro" id="IPR013525">
    <property type="entry name" value="ABC2_TM"/>
</dbReference>
<sequence length="277" mass="30806">MSIVEDLRGSRELLLNLTRREIKGKYKRTALGQLWSLANPLAAMAIYTVVFALIIRVEPEPGDPSGLDIFALWLLCGLLPWSFFTNVVNGGMGALVGNENLIKKVHFPRIALLVANSFSWIFSWSIEMVVLLVALLLVGANALPWVPLVVLFMALMSLFATGVALMLSVANVYFRDTQHFVGILFQVWFYLTPILYPVSLVAGLSDDVGPLIGSVTLLDLYMLNPVGEFVEAFRNLMYDNRWPELSTTLSCVAWAVAVFFVGYSIFKRHEKGLAEAL</sequence>
<dbReference type="EMBL" id="PDJI01000004">
    <property type="protein sequence ID" value="PFG38688.1"/>
    <property type="molecule type" value="Genomic_DNA"/>
</dbReference>
<feature type="transmembrane region" description="Helical" evidence="9">
    <location>
        <begin position="69"/>
        <end position="89"/>
    </location>
</feature>
<evidence type="ECO:0000256" key="5">
    <source>
        <dbReference type="ARBA" id="ARBA00022519"/>
    </source>
</evidence>
<comment type="similarity">
    <text evidence="2 9">Belongs to the ABC-2 integral membrane protein family.</text>
</comment>
<feature type="transmembrane region" description="Helical" evidence="9">
    <location>
        <begin position="179"/>
        <end position="198"/>
    </location>
</feature>
<keyword evidence="6 9" id="KW-0812">Transmembrane</keyword>
<keyword evidence="4 9" id="KW-1003">Cell membrane</keyword>
<evidence type="ECO:0000256" key="6">
    <source>
        <dbReference type="ARBA" id="ARBA00022692"/>
    </source>
</evidence>
<evidence type="ECO:0000256" key="8">
    <source>
        <dbReference type="ARBA" id="ARBA00023136"/>
    </source>
</evidence>
<keyword evidence="7 9" id="KW-1133">Transmembrane helix</keyword>
<keyword evidence="3 9" id="KW-0813">Transport</keyword>
<dbReference type="Pfam" id="PF01061">
    <property type="entry name" value="ABC2_membrane"/>
    <property type="match status" value="1"/>
</dbReference>
<dbReference type="InterPro" id="IPR047817">
    <property type="entry name" value="ABC2_TM_bact-type"/>
</dbReference>
<dbReference type="Proteomes" id="UP000222106">
    <property type="component" value="Unassembled WGS sequence"/>
</dbReference>
<keyword evidence="8 9" id="KW-0472">Membrane</keyword>
<feature type="transmembrane region" description="Helical" evidence="9">
    <location>
        <begin position="245"/>
        <end position="266"/>
    </location>
</feature>
<evidence type="ECO:0000256" key="2">
    <source>
        <dbReference type="ARBA" id="ARBA00007783"/>
    </source>
</evidence>
<feature type="transmembrane region" description="Helical" evidence="9">
    <location>
        <begin position="34"/>
        <end position="57"/>
    </location>
</feature>
<dbReference type="PROSITE" id="PS51012">
    <property type="entry name" value="ABC_TM2"/>
    <property type="match status" value="1"/>
</dbReference>
<dbReference type="GO" id="GO:0140359">
    <property type="term" value="F:ABC-type transporter activity"/>
    <property type="evidence" value="ECO:0007669"/>
    <property type="project" value="InterPro"/>
</dbReference>
<feature type="domain" description="ABC transmembrane type-2" evidence="10">
    <location>
        <begin position="31"/>
        <end position="269"/>
    </location>
</feature>
<gene>
    <name evidence="11" type="ORF">ATJ97_1174</name>
</gene>
<evidence type="ECO:0000256" key="7">
    <source>
        <dbReference type="ARBA" id="ARBA00022989"/>
    </source>
</evidence>
<keyword evidence="12" id="KW-1185">Reference proteome</keyword>
<comment type="subcellular location">
    <subcellularLocation>
        <location evidence="1">Cell inner membrane</location>
        <topology evidence="1">Multi-pass membrane protein</topology>
    </subcellularLocation>
    <subcellularLocation>
        <location evidence="9">Cell membrane</location>
        <topology evidence="9">Multi-pass membrane protein</topology>
    </subcellularLocation>
</comment>
<protein>
    <recommendedName>
        <fullName evidence="9">Transport permease protein</fullName>
    </recommendedName>
</protein>
<evidence type="ECO:0000256" key="4">
    <source>
        <dbReference type="ARBA" id="ARBA00022475"/>
    </source>
</evidence>
<dbReference type="GO" id="GO:0015920">
    <property type="term" value="P:lipopolysaccharide transport"/>
    <property type="evidence" value="ECO:0007669"/>
    <property type="project" value="TreeGrafter"/>
</dbReference>
<evidence type="ECO:0000256" key="9">
    <source>
        <dbReference type="RuleBase" id="RU361157"/>
    </source>
</evidence>
<reference evidence="11 12" key="1">
    <citation type="submission" date="2017-10" db="EMBL/GenBank/DDBJ databases">
        <title>Sequencing the genomes of 1000 actinobacteria strains.</title>
        <authorList>
            <person name="Klenk H.-P."/>
        </authorList>
    </citation>
    <scope>NUCLEOTIDE SEQUENCE [LARGE SCALE GENOMIC DNA]</scope>
    <source>
        <strain evidence="11 12">DSM 21838</strain>
    </source>
</reference>
<dbReference type="OrthoDB" id="9789409at2"/>
<evidence type="ECO:0000256" key="1">
    <source>
        <dbReference type="ARBA" id="ARBA00004429"/>
    </source>
</evidence>